<evidence type="ECO:0000313" key="2">
    <source>
        <dbReference type="Proteomes" id="UP000199558"/>
    </source>
</evidence>
<proteinExistence type="predicted"/>
<gene>
    <name evidence="1" type="ORF">GA0070622_1269</name>
</gene>
<dbReference type="AlphaFoldDB" id="A0A1A9B5F4"/>
<keyword evidence="2" id="KW-1185">Reference proteome</keyword>
<reference evidence="2" key="1">
    <citation type="submission" date="2016-06" db="EMBL/GenBank/DDBJ databases">
        <authorList>
            <person name="Varghese N."/>
            <person name="Submissions Spin"/>
        </authorList>
    </citation>
    <scope>NUCLEOTIDE SEQUENCE [LARGE SCALE GENOMIC DNA]</scope>
    <source>
        <strain evidence="2">DSM 45794</strain>
    </source>
</reference>
<accession>A0A1A9B5F4</accession>
<dbReference type="Proteomes" id="UP000199558">
    <property type="component" value="Unassembled WGS sequence"/>
</dbReference>
<protein>
    <submittedName>
        <fullName evidence="1">Uncharacterized protein</fullName>
    </submittedName>
</protein>
<sequence length="43" mass="4327">MFGRRFGRLLGSLFVLAAFVGGAAGLVGDGSTGGAVLVDITWN</sequence>
<evidence type="ECO:0000313" key="1">
    <source>
        <dbReference type="EMBL" id="SBT64296.1"/>
    </source>
</evidence>
<organism evidence="1 2">
    <name type="scientific">Micromonospora sediminicola</name>
    <dbReference type="NCBI Taxonomy" id="946078"/>
    <lineage>
        <taxon>Bacteria</taxon>
        <taxon>Bacillati</taxon>
        <taxon>Actinomycetota</taxon>
        <taxon>Actinomycetes</taxon>
        <taxon>Micromonosporales</taxon>
        <taxon>Micromonosporaceae</taxon>
        <taxon>Micromonospora</taxon>
    </lineage>
</organism>
<dbReference type="EMBL" id="FLRH01000003">
    <property type="protein sequence ID" value="SBT64296.1"/>
    <property type="molecule type" value="Genomic_DNA"/>
</dbReference>
<name>A0A1A9B5F4_9ACTN</name>